<feature type="transmembrane region" description="Helical" evidence="19">
    <location>
        <begin position="198"/>
        <end position="218"/>
    </location>
</feature>
<accession>A0A0R1WJ73</accession>
<keyword evidence="15 19" id="KW-0472">Membrane</keyword>
<comment type="catalytic activity">
    <reaction evidence="1 18">
        <text>a 1,2-diacyl-sn-glycero-3-phosphate + CTP + H(+) = a CDP-1,2-diacyl-sn-glycerol + diphosphate</text>
        <dbReference type="Rhea" id="RHEA:16229"/>
        <dbReference type="ChEBI" id="CHEBI:15378"/>
        <dbReference type="ChEBI" id="CHEBI:33019"/>
        <dbReference type="ChEBI" id="CHEBI:37563"/>
        <dbReference type="ChEBI" id="CHEBI:58332"/>
        <dbReference type="ChEBI" id="CHEBI:58608"/>
        <dbReference type="EC" id="2.7.7.41"/>
    </reaction>
</comment>
<evidence type="ECO:0000256" key="7">
    <source>
        <dbReference type="ARBA" id="ARBA00019373"/>
    </source>
</evidence>
<feature type="transmembrane region" description="Helical" evidence="19">
    <location>
        <begin position="174"/>
        <end position="192"/>
    </location>
</feature>
<keyword evidence="8" id="KW-1003">Cell membrane</keyword>
<keyword evidence="11 18" id="KW-0812">Transmembrane</keyword>
<evidence type="ECO:0000256" key="15">
    <source>
        <dbReference type="ARBA" id="ARBA00023136"/>
    </source>
</evidence>
<comment type="subcellular location">
    <subcellularLocation>
        <location evidence="2">Cell membrane</location>
        <topology evidence="2">Multi-pass membrane protein</topology>
    </subcellularLocation>
</comment>
<evidence type="ECO:0000256" key="3">
    <source>
        <dbReference type="ARBA" id="ARBA00005119"/>
    </source>
</evidence>
<dbReference type="EMBL" id="AZGE01000004">
    <property type="protein sequence ID" value="KRM16308.1"/>
    <property type="molecule type" value="Genomic_DNA"/>
</dbReference>
<evidence type="ECO:0000313" key="21">
    <source>
        <dbReference type="Proteomes" id="UP000050973"/>
    </source>
</evidence>
<reference evidence="20 21" key="1">
    <citation type="journal article" date="2015" name="Genome Announc.">
        <title>Expanding the biotechnology potential of lactobacilli through comparative genomics of 213 strains and associated genera.</title>
        <authorList>
            <person name="Sun Z."/>
            <person name="Harris H.M."/>
            <person name="McCann A."/>
            <person name="Guo C."/>
            <person name="Argimon S."/>
            <person name="Zhang W."/>
            <person name="Yang X."/>
            <person name="Jeffery I.B."/>
            <person name="Cooney J.C."/>
            <person name="Kagawa T.F."/>
            <person name="Liu W."/>
            <person name="Song Y."/>
            <person name="Salvetti E."/>
            <person name="Wrobel A."/>
            <person name="Rasinkangas P."/>
            <person name="Parkhill J."/>
            <person name="Rea M.C."/>
            <person name="O'Sullivan O."/>
            <person name="Ritari J."/>
            <person name="Douillard F.P."/>
            <person name="Paul Ross R."/>
            <person name="Yang R."/>
            <person name="Briner A.E."/>
            <person name="Felis G.E."/>
            <person name="de Vos W.M."/>
            <person name="Barrangou R."/>
            <person name="Klaenhammer T.R."/>
            <person name="Caufield P.W."/>
            <person name="Cui Y."/>
            <person name="Zhang H."/>
            <person name="O'Toole P.W."/>
        </authorList>
    </citation>
    <scope>NUCLEOTIDE SEQUENCE [LARGE SCALE GENOMIC DNA]</scope>
    <source>
        <strain evidence="20 21">DSM 4864</strain>
    </source>
</reference>
<dbReference type="UniPathway" id="UPA00557">
    <property type="reaction ID" value="UER00614"/>
</dbReference>
<evidence type="ECO:0000256" key="18">
    <source>
        <dbReference type="RuleBase" id="RU003938"/>
    </source>
</evidence>
<evidence type="ECO:0000313" key="20">
    <source>
        <dbReference type="EMBL" id="KRM16308.1"/>
    </source>
</evidence>
<keyword evidence="13 19" id="KW-1133">Transmembrane helix</keyword>
<evidence type="ECO:0000256" key="2">
    <source>
        <dbReference type="ARBA" id="ARBA00004651"/>
    </source>
</evidence>
<dbReference type="EC" id="2.7.7.41" evidence="6 18"/>
<keyword evidence="12 18" id="KW-0548">Nucleotidyltransferase</keyword>
<dbReference type="AlphaFoldDB" id="A0A0R1WJ73"/>
<keyword evidence="10 18" id="KW-0808">Transferase</keyword>
<keyword evidence="9" id="KW-0444">Lipid biosynthesis</keyword>
<dbReference type="PANTHER" id="PTHR46382:SF1">
    <property type="entry name" value="PHOSPHATIDATE CYTIDYLYLTRANSFERASE"/>
    <property type="match status" value="1"/>
</dbReference>
<gene>
    <name evidence="20" type="ORF">FC49_GL001425</name>
</gene>
<comment type="caution">
    <text evidence="20">The sequence shown here is derived from an EMBL/GenBank/DDBJ whole genome shotgun (WGS) entry which is preliminary data.</text>
</comment>
<evidence type="ECO:0000256" key="9">
    <source>
        <dbReference type="ARBA" id="ARBA00022516"/>
    </source>
</evidence>
<evidence type="ECO:0000256" key="19">
    <source>
        <dbReference type="SAM" id="Phobius"/>
    </source>
</evidence>
<proteinExistence type="inferred from homology"/>
<evidence type="ECO:0000256" key="12">
    <source>
        <dbReference type="ARBA" id="ARBA00022695"/>
    </source>
</evidence>
<keyword evidence="16" id="KW-0594">Phospholipid biosynthesis</keyword>
<evidence type="ECO:0000256" key="17">
    <source>
        <dbReference type="ARBA" id="ARBA00023264"/>
    </source>
</evidence>
<evidence type="ECO:0000256" key="1">
    <source>
        <dbReference type="ARBA" id="ARBA00001698"/>
    </source>
</evidence>
<feature type="transmembrane region" description="Helical" evidence="19">
    <location>
        <begin position="6"/>
        <end position="36"/>
    </location>
</feature>
<dbReference type="GO" id="GO:0005886">
    <property type="term" value="C:plasma membrane"/>
    <property type="evidence" value="ECO:0007669"/>
    <property type="project" value="UniProtKB-SubCell"/>
</dbReference>
<dbReference type="GO" id="GO:0004605">
    <property type="term" value="F:phosphatidate cytidylyltransferase activity"/>
    <property type="evidence" value="ECO:0007669"/>
    <property type="project" value="UniProtKB-EC"/>
</dbReference>
<name>A0A0R1WJ73_9LACO</name>
<dbReference type="GO" id="GO:0016024">
    <property type="term" value="P:CDP-diacylglycerol biosynthetic process"/>
    <property type="evidence" value="ECO:0007669"/>
    <property type="project" value="UniProtKB-UniPathway"/>
</dbReference>
<organism evidence="20 21">
    <name type="scientific">Limosilactobacillus oris DSM 4864</name>
    <dbReference type="NCBI Taxonomy" id="1423779"/>
    <lineage>
        <taxon>Bacteria</taxon>
        <taxon>Bacillati</taxon>
        <taxon>Bacillota</taxon>
        <taxon>Bacilli</taxon>
        <taxon>Lactobacillales</taxon>
        <taxon>Lactobacillaceae</taxon>
        <taxon>Limosilactobacillus</taxon>
    </lineage>
</organism>
<dbReference type="Proteomes" id="UP000050973">
    <property type="component" value="Unassembled WGS sequence"/>
</dbReference>
<dbReference type="Pfam" id="PF01148">
    <property type="entry name" value="CTP_transf_1"/>
    <property type="match status" value="1"/>
</dbReference>
<feature type="transmembrane region" description="Helical" evidence="19">
    <location>
        <begin position="78"/>
        <end position="97"/>
    </location>
</feature>
<dbReference type="PROSITE" id="PS01315">
    <property type="entry name" value="CDS"/>
    <property type="match status" value="1"/>
</dbReference>
<feature type="transmembrane region" description="Helical" evidence="19">
    <location>
        <begin position="48"/>
        <end position="66"/>
    </location>
</feature>
<evidence type="ECO:0000256" key="13">
    <source>
        <dbReference type="ARBA" id="ARBA00022989"/>
    </source>
</evidence>
<dbReference type="PANTHER" id="PTHR46382">
    <property type="entry name" value="PHOSPHATIDATE CYTIDYLYLTRANSFERASE"/>
    <property type="match status" value="1"/>
</dbReference>
<evidence type="ECO:0000256" key="16">
    <source>
        <dbReference type="ARBA" id="ARBA00023209"/>
    </source>
</evidence>
<comment type="pathway">
    <text evidence="3 18">Phospholipid metabolism; CDP-diacylglycerol biosynthesis; CDP-diacylglycerol from sn-glycerol 3-phosphate: step 3/3.</text>
</comment>
<sequence>MKTRIITAVIALAIFIPLIVYGGWPLTIAALALGIVAISEVLVMKKMFLISFEAIISYLGVALLILPDSCLDFLPSVATRWFGFYVLVVLLLLHTVIRKQRFTFDDAGVLTLAMLYVGMGFHYFVVARAVNFQTLLYGMLIVWLTDSGAYLIGRKIGKNKLAPRISPNKTWEGSIGGTVAATIILAVYLYFFPVGDGFITMIILTLILSIMGQLGDLIESSLKRYYGVKDSGKILPGHGGILDRFDSMLIVMPMLHLAGII</sequence>
<evidence type="ECO:0000256" key="5">
    <source>
        <dbReference type="ARBA" id="ARBA00010185"/>
    </source>
</evidence>
<protein>
    <recommendedName>
        <fullName evidence="7 18">Phosphatidate cytidylyltransferase</fullName>
        <ecNumber evidence="6 18">2.7.7.41</ecNumber>
    </recommendedName>
</protein>
<evidence type="ECO:0000256" key="11">
    <source>
        <dbReference type="ARBA" id="ARBA00022692"/>
    </source>
</evidence>
<dbReference type="RefSeq" id="WP_056984149.1">
    <property type="nucleotide sequence ID" value="NZ_AZGE01000004.1"/>
</dbReference>
<evidence type="ECO:0000256" key="14">
    <source>
        <dbReference type="ARBA" id="ARBA00023098"/>
    </source>
</evidence>
<keyword evidence="17" id="KW-1208">Phospholipid metabolism</keyword>
<keyword evidence="14" id="KW-0443">Lipid metabolism</keyword>
<comment type="pathway">
    <text evidence="4">Lipid metabolism.</text>
</comment>
<evidence type="ECO:0000256" key="10">
    <source>
        <dbReference type="ARBA" id="ARBA00022679"/>
    </source>
</evidence>
<comment type="similarity">
    <text evidence="5 18">Belongs to the CDS family.</text>
</comment>
<feature type="transmembrane region" description="Helical" evidence="19">
    <location>
        <begin position="109"/>
        <end position="129"/>
    </location>
</feature>
<dbReference type="InterPro" id="IPR000374">
    <property type="entry name" value="PC_trans"/>
</dbReference>
<feature type="transmembrane region" description="Helical" evidence="19">
    <location>
        <begin position="135"/>
        <end position="153"/>
    </location>
</feature>
<evidence type="ECO:0000256" key="4">
    <source>
        <dbReference type="ARBA" id="ARBA00005189"/>
    </source>
</evidence>
<dbReference type="PATRIC" id="fig|1423779.3.peg.1464"/>
<evidence type="ECO:0000256" key="8">
    <source>
        <dbReference type="ARBA" id="ARBA00022475"/>
    </source>
</evidence>
<evidence type="ECO:0000256" key="6">
    <source>
        <dbReference type="ARBA" id="ARBA00012487"/>
    </source>
</evidence>